<dbReference type="PROSITE" id="PS00463">
    <property type="entry name" value="ZN2_CY6_FUNGAL_1"/>
    <property type="match status" value="1"/>
</dbReference>
<dbReference type="Gene3D" id="4.10.240.10">
    <property type="entry name" value="Zn(2)-C6 fungal-type DNA-binding domain"/>
    <property type="match status" value="1"/>
</dbReference>
<dbReference type="InterPro" id="IPR001138">
    <property type="entry name" value="Zn2Cys6_DnaBD"/>
</dbReference>
<gene>
    <name evidence="7" type="ORF">BO97DRAFT_458428</name>
</gene>
<dbReference type="Pfam" id="PF00172">
    <property type="entry name" value="Zn_clus"/>
    <property type="match status" value="1"/>
</dbReference>
<dbReference type="InterPro" id="IPR052400">
    <property type="entry name" value="Zn2-C6_fungal_TF"/>
</dbReference>
<organism evidence="7 8">
    <name type="scientific">Aspergillus homomorphus (strain CBS 101889)</name>
    <dbReference type="NCBI Taxonomy" id="1450537"/>
    <lineage>
        <taxon>Eukaryota</taxon>
        <taxon>Fungi</taxon>
        <taxon>Dikarya</taxon>
        <taxon>Ascomycota</taxon>
        <taxon>Pezizomycotina</taxon>
        <taxon>Eurotiomycetes</taxon>
        <taxon>Eurotiomycetidae</taxon>
        <taxon>Eurotiales</taxon>
        <taxon>Aspergillaceae</taxon>
        <taxon>Aspergillus</taxon>
        <taxon>Aspergillus subgen. Circumdati</taxon>
    </lineage>
</organism>
<evidence type="ECO:0000256" key="2">
    <source>
        <dbReference type="ARBA" id="ARBA00023125"/>
    </source>
</evidence>
<feature type="domain" description="Zn(2)-C6 fungal-type" evidence="6">
    <location>
        <begin position="37"/>
        <end position="67"/>
    </location>
</feature>
<dbReference type="GO" id="GO:0000981">
    <property type="term" value="F:DNA-binding transcription factor activity, RNA polymerase II-specific"/>
    <property type="evidence" value="ECO:0007669"/>
    <property type="project" value="InterPro"/>
</dbReference>
<evidence type="ECO:0000256" key="3">
    <source>
        <dbReference type="ARBA" id="ARBA00023163"/>
    </source>
</evidence>
<dbReference type="OrthoDB" id="3546279at2759"/>
<evidence type="ECO:0000313" key="7">
    <source>
        <dbReference type="EMBL" id="RAL09274.1"/>
    </source>
</evidence>
<keyword evidence="3" id="KW-0804">Transcription</keyword>
<dbReference type="GO" id="GO:0003677">
    <property type="term" value="F:DNA binding"/>
    <property type="evidence" value="ECO:0007669"/>
    <property type="project" value="UniProtKB-KW"/>
</dbReference>
<dbReference type="EMBL" id="KZ824305">
    <property type="protein sequence ID" value="RAL09274.1"/>
    <property type="molecule type" value="Genomic_DNA"/>
</dbReference>
<evidence type="ECO:0000256" key="1">
    <source>
        <dbReference type="ARBA" id="ARBA00023015"/>
    </source>
</evidence>
<dbReference type="InterPro" id="IPR036864">
    <property type="entry name" value="Zn2-C6_fun-type_DNA-bd_sf"/>
</dbReference>
<protein>
    <recommendedName>
        <fullName evidence="6">Zn(2)-C6 fungal-type domain-containing protein</fullName>
    </recommendedName>
</protein>
<evidence type="ECO:0000313" key="8">
    <source>
        <dbReference type="Proteomes" id="UP000248961"/>
    </source>
</evidence>
<dbReference type="STRING" id="1450537.A0A395HSS2"/>
<keyword evidence="2" id="KW-0238">DNA-binding</keyword>
<dbReference type="VEuPathDB" id="FungiDB:BO97DRAFT_458428"/>
<dbReference type="Pfam" id="PF11951">
    <property type="entry name" value="Fungal_trans_2"/>
    <property type="match status" value="1"/>
</dbReference>
<name>A0A395HSS2_ASPHC</name>
<dbReference type="AlphaFoldDB" id="A0A395HSS2"/>
<dbReference type="InterPro" id="IPR021858">
    <property type="entry name" value="Fun_TF"/>
</dbReference>
<keyword evidence="8" id="KW-1185">Reference proteome</keyword>
<evidence type="ECO:0000256" key="4">
    <source>
        <dbReference type="ARBA" id="ARBA00023242"/>
    </source>
</evidence>
<dbReference type="CDD" id="cd00067">
    <property type="entry name" value="GAL4"/>
    <property type="match status" value="1"/>
</dbReference>
<dbReference type="PANTHER" id="PTHR47657">
    <property type="entry name" value="STEROL REGULATORY ELEMENT-BINDING PROTEIN ECM22"/>
    <property type="match status" value="1"/>
</dbReference>
<reference evidence="7 8" key="1">
    <citation type="submission" date="2018-02" db="EMBL/GenBank/DDBJ databases">
        <title>The genomes of Aspergillus section Nigri reveals drivers in fungal speciation.</title>
        <authorList>
            <consortium name="DOE Joint Genome Institute"/>
            <person name="Vesth T.C."/>
            <person name="Nybo J."/>
            <person name="Theobald S."/>
            <person name="Brandl J."/>
            <person name="Frisvad J.C."/>
            <person name="Nielsen K.F."/>
            <person name="Lyhne E.K."/>
            <person name="Kogle M.E."/>
            <person name="Kuo A."/>
            <person name="Riley R."/>
            <person name="Clum A."/>
            <person name="Nolan M."/>
            <person name="Lipzen A."/>
            <person name="Salamov A."/>
            <person name="Henrissat B."/>
            <person name="Wiebenga A."/>
            <person name="De vries R.P."/>
            <person name="Grigoriev I.V."/>
            <person name="Mortensen U.H."/>
            <person name="Andersen M.R."/>
            <person name="Baker S.E."/>
        </authorList>
    </citation>
    <scope>NUCLEOTIDE SEQUENCE [LARGE SCALE GENOMIC DNA]</scope>
    <source>
        <strain evidence="7 8">CBS 101889</strain>
    </source>
</reference>
<proteinExistence type="predicted"/>
<accession>A0A395HSS2</accession>
<dbReference type="GO" id="GO:0008270">
    <property type="term" value="F:zinc ion binding"/>
    <property type="evidence" value="ECO:0007669"/>
    <property type="project" value="InterPro"/>
</dbReference>
<keyword evidence="4" id="KW-0539">Nucleus</keyword>
<feature type="region of interest" description="Disordered" evidence="5">
    <location>
        <begin position="71"/>
        <end position="94"/>
    </location>
</feature>
<dbReference type="RefSeq" id="XP_025548428.1">
    <property type="nucleotide sequence ID" value="XM_025699231.1"/>
</dbReference>
<dbReference type="SMART" id="SM00066">
    <property type="entry name" value="GAL4"/>
    <property type="match status" value="1"/>
</dbReference>
<evidence type="ECO:0000259" key="6">
    <source>
        <dbReference type="PROSITE" id="PS50048"/>
    </source>
</evidence>
<dbReference type="PROSITE" id="PS50048">
    <property type="entry name" value="ZN2_CY6_FUNGAL_2"/>
    <property type="match status" value="1"/>
</dbReference>
<dbReference type="GO" id="GO:0009893">
    <property type="term" value="P:positive regulation of metabolic process"/>
    <property type="evidence" value="ECO:0007669"/>
    <property type="project" value="UniProtKB-ARBA"/>
</dbReference>
<keyword evidence="1" id="KW-0805">Transcription regulation</keyword>
<dbReference type="SUPFAM" id="SSF57701">
    <property type="entry name" value="Zn2/Cys6 DNA-binding domain"/>
    <property type="match status" value="1"/>
</dbReference>
<sequence length="494" mass="55250">MLGHFTGEITSFGNVAAGDRQPTRKRHRARHTKSRRGCFSCKLRRVKCDEVQPVCGACSFREETCSYPDEPTISTRTAQSPAKRHRARTECSRSTERNPLDINLALSAGFPAPSPEDFLAMDNLRLVQFYHMYTGSQMTPHPKRTLIWQRILPIIAGENRFVMHLLLSVGGIHMMITQQTKRSNKPAPRQSESVELRVVLEHYQRGLQSFRDEVSQISESNAEAIFAGSMLLIAFAYASLQIPELNPPPTMTELLLSLSPQLSWLHLVRGIPTVMGGQWVVLKASRLRPMMLFPDDEFWKVLPCVPNLSRLGSCSPRILAFAQGANDAIASLKATRTLSGFTNVNSVDSLDSPHSASSSTTSDDVLDMLSRTIGTLEDTYERIFAAFHCSISEQGDPEDADIQANLEEAAILSWPIKISSDFLTVLETTDPLSSLWRCSLVIIAHFYVANTLLDTWYMHQSFEGEILKINDLIRATGDVESVRLMQWPVQVVSL</sequence>
<evidence type="ECO:0000256" key="5">
    <source>
        <dbReference type="SAM" id="MobiDB-lite"/>
    </source>
</evidence>
<dbReference type="PANTHER" id="PTHR47657:SF10">
    <property type="entry name" value="ZN(II)2CYS6 TRANSCRIPTION FACTOR (EUROFUNG)"/>
    <property type="match status" value="1"/>
</dbReference>
<dbReference type="Proteomes" id="UP000248961">
    <property type="component" value="Unassembled WGS sequence"/>
</dbReference>
<dbReference type="GeneID" id="37203520"/>